<dbReference type="Proteomes" id="UP000298196">
    <property type="component" value="Unassembled WGS sequence"/>
</dbReference>
<keyword evidence="3" id="KW-0548">Nucleotidyltransferase</keyword>
<comment type="caution">
    <text evidence="3">The sequence shown here is derived from an EMBL/GenBank/DDBJ whole genome shotgun (WGS) entry which is preliminary data.</text>
</comment>
<proteinExistence type="predicted"/>
<dbReference type="Pfam" id="PF08278">
    <property type="entry name" value="DnaG_DnaB_bind"/>
    <property type="match status" value="1"/>
</dbReference>
<name>A0A4Z0L218_SALET</name>
<protein>
    <submittedName>
        <fullName evidence="3">DNA primase</fullName>
        <ecNumber evidence="3">2.7.7.-</ecNumber>
    </submittedName>
</protein>
<feature type="non-terminal residue" evidence="3">
    <location>
        <position position="1"/>
    </location>
</feature>
<dbReference type="Gene3D" id="1.10.860.10">
    <property type="entry name" value="DNAb Helicase, Chain A"/>
    <property type="match status" value="1"/>
</dbReference>
<evidence type="ECO:0000256" key="1">
    <source>
        <dbReference type="ARBA" id="ARBA00022515"/>
    </source>
</evidence>
<dbReference type="InterPro" id="IPR013173">
    <property type="entry name" value="DNA_primase_DnaG_DnaB-bd_dom"/>
</dbReference>
<gene>
    <name evidence="3" type="primary">dnaG</name>
    <name evidence="3" type="ORF">C9F07_21615</name>
</gene>
<dbReference type="GO" id="GO:0006269">
    <property type="term" value="P:DNA replication, synthesis of primer"/>
    <property type="evidence" value="ECO:0007669"/>
    <property type="project" value="UniProtKB-KW"/>
</dbReference>
<sequence>IADKAIAEKTFTDSLNHMFDSLLQLRQEELIARDRTHGLSSEERRELWTLNQELARK</sequence>
<organism evidence="3 4">
    <name type="scientific">Salmonella enterica subsp. enterica serovar Poona</name>
    <dbReference type="NCBI Taxonomy" id="436295"/>
    <lineage>
        <taxon>Bacteria</taxon>
        <taxon>Pseudomonadati</taxon>
        <taxon>Pseudomonadota</taxon>
        <taxon>Gammaproteobacteria</taxon>
        <taxon>Enterobacterales</taxon>
        <taxon>Enterobacteriaceae</taxon>
        <taxon>Salmonella</taxon>
    </lineage>
</organism>
<evidence type="ECO:0000259" key="2">
    <source>
        <dbReference type="Pfam" id="PF08278"/>
    </source>
</evidence>
<accession>A0A4Z0L218</accession>
<keyword evidence="3" id="KW-0808">Transferase</keyword>
<evidence type="ECO:0000313" key="4">
    <source>
        <dbReference type="Proteomes" id="UP000298196"/>
    </source>
</evidence>
<dbReference type="AlphaFoldDB" id="A0A4Z0L218"/>
<dbReference type="SUPFAM" id="SSF117023">
    <property type="entry name" value="DNA primase DnaG, C-terminal domain"/>
    <property type="match status" value="1"/>
</dbReference>
<dbReference type="EC" id="2.7.7.-" evidence="3"/>
<keyword evidence="1" id="KW-0639">Primosome</keyword>
<dbReference type="GO" id="GO:0016779">
    <property type="term" value="F:nucleotidyltransferase activity"/>
    <property type="evidence" value="ECO:0007669"/>
    <property type="project" value="UniProtKB-KW"/>
</dbReference>
<keyword evidence="4" id="KW-1185">Reference proteome</keyword>
<feature type="domain" description="DNA primase DnaG DnaB-binding" evidence="2">
    <location>
        <begin position="6"/>
        <end position="50"/>
    </location>
</feature>
<dbReference type="GO" id="GO:1990077">
    <property type="term" value="C:primosome complex"/>
    <property type="evidence" value="ECO:0007669"/>
    <property type="project" value="UniProtKB-KW"/>
</dbReference>
<evidence type="ECO:0000313" key="3">
    <source>
        <dbReference type="EMBL" id="TGD56474.1"/>
    </source>
</evidence>
<dbReference type="EMBL" id="PYKI01002217">
    <property type="protein sequence ID" value="TGD56474.1"/>
    <property type="molecule type" value="Genomic_DNA"/>
</dbReference>
<reference evidence="3 4" key="1">
    <citation type="submission" date="2018-03" db="EMBL/GenBank/DDBJ databases">
        <title>Non-Typhoidal Salmonella genome sequencing and assembly.</title>
        <authorList>
            <person name="Matchawe C."/>
        </authorList>
    </citation>
    <scope>NUCLEOTIDE SEQUENCE [LARGE SCALE GENOMIC DNA]</scope>
    <source>
        <strain evidence="3 4">22sa</strain>
    </source>
</reference>
<dbReference type="InterPro" id="IPR016136">
    <property type="entry name" value="DNA_helicase_N/primase_C"/>
</dbReference>